<dbReference type="AlphaFoldDB" id="A0A1F5E7Q5"/>
<evidence type="ECO:0000313" key="3">
    <source>
        <dbReference type="Proteomes" id="UP000177006"/>
    </source>
</evidence>
<keyword evidence="1" id="KW-0472">Membrane</keyword>
<evidence type="ECO:0000313" key="2">
    <source>
        <dbReference type="EMBL" id="OGD63381.1"/>
    </source>
</evidence>
<feature type="transmembrane region" description="Helical" evidence="1">
    <location>
        <begin position="255"/>
        <end position="275"/>
    </location>
</feature>
<dbReference type="EMBL" id="MEZK01000010">
    <property type="protein sequence ID" value="OGD63381.1"/>
    <property type="molecule type" value="Genomic_DNA"/>
</dbReference>
<feature type="transmembrane region" description="Helical" evidence="1">
    <location>
        <begin position="65"/>
        <end position="84"/>
    </location>
</feature>
<feature type="transmembrane region" description="Helical" evidence="1">
    <location>
        <begin position="230"/>
        <end position="249"/>
    </location>
</feature>
<accession>A0A1F5E7Q5</accession>
<evidence type="ECO:0000256" key="1">
    <source>
        <dbReference type="SAM" id="Phobius"/>
    </source>
</evidence>
<sequence length="283" mass="32831">MKALTITSLIFCLLGFTFVLILESYTYPGFWQNNFFVSFAVLVYATLGISSFITLYAVKKYQSETAKIIFSLTLPAIYLLLWITTIFNKGLVVVSDGNLEILYGWYHFDIRVINQAQRLIPPFFAVIAILFFRDIFSLIKVALAIAGVLLRWGGFIIFNIWQYFKVPQHKNQALNLLKYWDMALFFISLLFFWHQQSIFPNKSPDIQFIIRIMGGYTALGMVIKQKKKVTLPLIGSVFIWALISFFHFHKIFISIRAFLLMSVLPLVFMIGLYLLRPGRTKHD</sequence>
<reference evidence="2 3" key="1">
    <citation type="journal article" date="2016" name="Nat. Commun.">
        <title>Thousands of microbial genomes shed light on interconnected biogeochemical processes in an aquifer system.</title>
        <authorList>
            <person name="Anantharaman K."/>
            <person name="Brown C.T."/>
            <person name="Hug L.A."/>
            <person name="Sharon I."/>
            <person name="Castelle C.J."/>
            <person name="Probst A.J."/>
            <person name="Thomas B.C."/>
            <person name="Singh A."/>
            <person name="Wilkins M.J."/>
            <person name="Karaoz U."/>
            <person name="Brodie E.L."/>
            <person name="Williams K.H."/>
            <person name="Hubbard S.S."/>
            <person name="Banfield J.F."/>
        </authorList>
    </citation>
    <scope>NUCLEOTIDE SEQUENCE [LARGE SCALE GENOMIC DNA]</scope>
</reference>
<keyword evidence="1" id="KW-1133">Transmembrane helix</keyword>
<feature type="transmembrane region" description="Helical" evidence="1">
    <location>
        <begin position="176"/>
        <end position="194"/>
    </location>
</feature>
<organism evidence="2 3">
    <name type="scientific">Candidatus Beckwithbacteria bacterium RBG_13_42_9</name>
    <dbReference type="NCBI Taxonomy" id="1797457"/>
    <lineage>
        <taxon>Bacteria</taxon>
        <taxon>Candidatus Beckwithiibacteriota</taxon>
    </lineage>
</organism>
<dbReference type="Proteomes" id="UP000177006">
    <property type="component" value="Unassembled WGS sequence"/>
</dbReference>
<proteinExistence type="predicted"/>
<keyword evidence="1" id="KW-0812">Transmembrane</keyword>
<gene>
    <name evidence="2" type="ORF">A2160_02770</name>
</gene>
<name>A0A1F5E7Q5_9BACT</name>
<dbReference type="STRING" id="1797457.A2160_02770"/>
<feature type="transmembrane region" description="Helical" evidence="1">
    <location>
        <begin position="142"/>
        <end position="164"/>
    </location>
</feature>
<protein>
    <submittedName>
        <fullName evidence="2">Uncharacterized protein</fullName>
    </submittedName>
</protein>
<comment type="caution">
    <text evidence="2">The sequence shown here is derived from an EMBL/GenBank/DDBJ whole genome shotgun (WGS) entry which is preliminary data.</text>
</comment>
<feature type="transmembrane region" description="Helical" evidence="1">
    <location>
        <begin position="119"/>
        <end position="136"/>
    </location>
</feature>
<feature type="transmembrane region" description="Helical" evidence="1">
    <location>
        <begin position="36"/>
        <end position="58"/>
    </location>
</feature>